<proteinExistence type="predicted"/>
<accession>A0A511M6V8</accession>
<feature type="compositionally biased region" description="Basic and acidic residues" evidence="1">
    <location>
        <begin position="17"/>
        <end position="26"/>
    </location>
</feature>
<evidence type="ECO:0000313" key="2">
    <source>
        <dbReference type="EMBL" id="GEM36373.1"/>
    </source>
</evidence>
<dbReference type="AlphaFoldDB" id="A0A511M6V8"/>
<feature type="region of interest" description="Disordered" evidence="1">
    <location>
        <begin position="1"/>
        <end position="26"/>
    </location>
</feature>
<feature type="compositionally biased region" description="Polar residues" evidence="1">
    <location>
        <begin position="1"/>
        <end position="11"/>
    </location>
</feature>
<name>A0A511M6V8_9NOCA</name>
<sequence>MRGTRGTSTMPAPSRPRRLDFDDERPVRTERELLRLLRALPDTTSTVAGAVPHTSQ</sequence>
<reference evidence="2 3" key="1">
    <citation type="submission" date="2019-07" db="EMBL/GenBank/DDBJ databases">
        <title>Whole genome shotgun sequence of Nocardia ninae NBRC 108245.</title>
        <authorList>
            <person name="Hosoyama A."/>
            <person name="Uohara A."/>
            <person name="Ohji S."/>
            <person name="Ichikawa N."/>
        </authorList>
    </citation>
    <scope>NUCLEOTIDE SEQUENCE [LARGE SCALE GENOMIC DNA]</scope>
    <source>
        <strain evidence="2 3">NBRC 108245</strain>
    </source>
</reference>
<organism evidence="2 3">
    <name type="scientific">Nocardia ninae NBRC 108245</name>
    <dbReference type="NCBI Taxonomy" id="1210091"/>
    <lineage>
        <taxon>Bacteria</taxon>
        <taxon>Bacillati</taxon>
        <taxon>Actinomycetota</taxon>
        <taxon>Actinomycetes</taxon>
        <taxon>Mycobacteriales</taxon>
        <taxon>Nocardiaceae</taxon>
        <taxon>Nocardia</taxon>
    </lineage>
</organism>
<comment type="caution">
    <text evidence="2">The sequence shown here is derived from an EMBL/GenBank/DDBJ whole genome shotgun (WGS) entry which is preliminary data.</text>
</comment>
<keyword evidence="3" id="KW-1185">Reference proteome</keyword>
<protein>
    <submittedName>
        <fullName evidence="2">Uncharacterized protein</fullName>
    </submittedName>
</protein>
<gene>
    <name evidence="2" type="ORF">NN4_08920</name>
</gene>
<evidence type="ECO:0000256" key="1">
    <source>
        <dbReference type="SAM" id="MobiDB-lite"/>
    </source>
</evidence>
<evidence type="ECO:0000313" key="3">
    <source>
        <dbReference type="Proteomes" id="UP000321424"/>
    </source>
</evidence>
<dbReference type="Proteomes" id="UP000321424">
    <property type="component" value="Unassembled WGS sequence"/>
</dbReference>
<dbReference type="EMBL" id="BJXA01000003">
    <property type="protein sequence ID" value="GEM36373.1"/>
    <property type="molecule type" value="Genomic_DNA"/>
</dbReference>